<dbReference type="AlphaFoldDB" id="A0AAF0CEK5"/>
<feature type="coiled-coil region" evidence="1">
    <location>
        <begin position="58"/>
        <end position="106"/>
    </location>
</feature>
<dbReference type="EMBL" id="CP118166">
    <property type="protein sequence ID" value="WDI31436.1"/>
    <property type="molecule type" value="Genomic_DNA"/>
</dbReference>
<name>A0AAF0CEK5_9PROT</name>
<dbReference type="Proteomes" id="UP001214043">
    <property type="component" value="Chromosome"/>
</dbReference>
<evidence type="ECO:0000256" key="2">
    <source>
        <dbReference type="SAM" id="MobiDB-lite"/>
    </source>
</evidence>
<dbReference type="Gene3D" id="6.10.280.50">
    <property type="match status" value="1"/>
</dbReference>
<sequence>MTDDKPPEHGCGKAANGDKPQTGKPVAKLTATLLTSERFEARDENFDGANDEALVIRLAQFEEEHRDLDAAITSLEENSPYERLTIARLKKKKLQIKDLIQEIKDAMLPDIIA</sequence>
<reference evidence="3" key="1">
    <citation type="submission" date="2023-02" db="EMBL/GenBank/DDBJ databases">
        <title>Genome sequence of Hyphococcus flavus.</title>
        <authorList>
            <person name="Rong J.-C."/>
            <person name="Zhao Q."/>
            <person name="Yi M."/>
            <person name="Wu J.-Y."/>
        </authorList>
    </citation>
    <scope>NUCLEOTIDE SEQUENCE</scope>
    <source>
        <strain evidence="3">MCCC 1K03223</strain>
    </source>
</reference>
<accession>A0AAF0CEK5</accession>
<keyword evidence="4" id="KW-1185">Reference proteome</keyword>
<dbReference type="KEGG" id="hfl:PUV54_15910"/>
<protein>
    <submittedName>
        <fullName evidence="3">DUF465 domain-containing protein</fullName>
    </submittedName>
</protein>
<gene>
    <name evidence="3" type="ORF">PUV54_15910</name>
</gene>
<feature type="region of interest" description="Disordered" evidence="2">
    <location>
        <begin position="1"/>
        <end position="25"/>
    </location>
</feature>
<evidence type="ECO:0000313" key="4">
    <source>
        <dbReference type="Proteomes" id="UP001214043"/>
    </source>
</evidence>
<dbReference type="InterPro" id="IPR007420">
    <property type="entry name" value="DUF465"/>
</dbReference>
<dbReference type="RefSeq" id="WP_274493325.1">
    <property type="nucleotide sequence ID" value="NZ_CP118166.1"/>
</dbReference>
<evidence type="ECO:0000256" key="1">
    <source>
        <dbReference type="SAM" id="Coils"/>
    </source>
</evidence>
<evidence type="ECO:0000313" key="3">
    <source>
        <dbReference type="EMBL" id="WDI31436.1"/>
    </source>
</evidence>
<dbReference type="Pfam" id="PF04325">
    <property type="entry name" value="DUF465"/>
    <property type="match status" value="1"/>
</dbReference>
<dbReference type="InterPro" id="IPR038444">
    <property type="entry name" value="DUF465_sf"/>
</dbReference>
<organism evidence="3 4">
    <name type="scientific">Hyphococcus flavus</name>
    <dbReference type="NCBI Taxonomy" id="1866326"/>
    <lineage>
        <taxon>Bacteria</taxon>
        <taxon>Pseudomonadati</taxon>
        <taxon>Pseudomonadota</taxon>
        <taxon>Alphaproteobacteria</taxon>
        <taxon>Parvularculales</taxon>
        <taxon>Parvularculaceae</taxon>
        <taxon>Hyphococcus</taxon>
    </lineage>
</organism>
<feature type="compositionally biased region" description="Basic and acidic residues" evidence="2">
    <location>
        <begin position="1"/>
        <end position="11"/>
    </location>
</feature>
<proteinExistence type="predicted"/>
<keyword evidence="1" id="KW-0175">Coiled coil</keyword>